<organism evidence="3 4">
    <name type="scientific">Ilyodon furcidens</name>
    <name type="common">goldbreast splitfin</name>
    <dbReference type="NCBI Taxonomy" id="33524"/>
    <lineage>
        <taxon>Eukaryota</taxon>
        <taxon>Metazoa</taxon>
        <taxon>Chordata</taxon>
        <taxon>Craniata</taxon>
        <taxon>Vertebrata</taxon>
        <taxon>Euteleostomi</taxon>
        <taxon>Actinopterygii</taxon>
        <taxon>Neopterygii</taxon>
        <taxon>Teleostei</taxon>
        <taxon>Neoteleostei</taxon>
        <taxon>Acanthomorphata</taxon>
        <taxon>Ovalentaria</taxon>
        <taxon>Atherinomorphae</taxon>
        <taxon>Cyprinodontiformes</taxon>
        <taxon>Goodeidae</taxon>
        <taxon>Ilyodon</taxon>
    </lineage>
</organism>
<dbReference type="Proteomes" id="UP001482620">
    <property type="component" value="Unassembled WGS sequence"/>
</dbReference>
<dbReference type="EMBL" id="JAHRIQ010059150">
    <property type="protein sequence ID" value="MEQ2240400.1"/>
    <property type="molecule type" value="Genomic_DNA"/>
</dbReference>
<dbReference type="PANTHER" id="PTHR10758">
    <property type="entry name" value="26S PROTEASOME NON-ATPASE REGULATORY SUBUNIT 3/COP9 SIGNALOSOME COMPLEX SUBUNIT 3"/>
    <property type="match status" value="1"/>
</dbReference>
<evidence type="ECO:0000313" key="4">
    <source>
        <dbReference type="Proteomes" id="UP001482620"/>
    </source>
</evidence>
<evidence type="ECO:0000256" key="1">
    <source>
        <dbReference type="SAM" id="MobiDB-lite"/>
    </source>
</evidence>
<evidence type="ECO:0000259" key="2">
    <source>
        <dbReference type="Pfam" id="PF25573"/>
    </source>
</evidence>
<feature type="domain" description="26S proteasome non-ATPase regulatory subunit 3 N-terminal TPR repeats" evidence="2">
    <location>
        <begin position="1"/>
        <end position="37"/>
    </location>
</feature>
<accession>A0ABV0U5G8</accession>
<reference evidence="3 4" key="1">
    <citation type="submission" date="2021-06" db="EMBL/GenBank/DDBJ databases">
        <authorList>
            <person name="Palmer J.M."/>
        </authorList>
    </citation>
    <scope>NUCLEOTIDE SEQUENCE [LARGE SCALE GENOMIC DNA]</scope>
    <source>
        <strain evidence="4">if_2019</strain>
        <tissue evidence="3">Muscle</tissue>
    </source>
</reference>
<dbReference type="InterPro" id="IPR057985">
    <property type="entry name" value="TPR_PSMD3_N"/>
</dbReference>
<comment type="caution">
    <text evidence="3">The sequence shown here is derived from an EMBL/GenBank/DDBJ whole genome shotgun (WGS) entry which is preliminary data.</text>
</comment>
<keyword evidence="4" id="KW-1185">Reference proteome</keyword>
<sequence>VHKLLIVVELLLGEIPDRLQFRQPSLKRSLMPYFLLTQAVRTGNLAKFNQVLEQFGEKFQADGTYTLIIRLRHNVIKTGEPITGLSCSQPITALALMCACAFRRSDDQPVILSDLSGRHRSEAAARQSRGRRVHRCQGNQDVNNSDVRLKSVGGV</sequence>
<proteinExistence type="predicted"/>
<dbReference type="InterPro" id="IPR050756">
    <property type="entry name" value="CSN3"/>
</dbReference>
<dbReference type="PANTHER" id="PTHR10758:SF2">
    <property type="entry name" value="26S PROTEASOME NON-ATPASE REGULATORY SUBUNIT 3"/>
    <property type="match status" value="1"/>
</dbReference>
<name>A0ABV0U5G8_9TELE</name>
<feature type="region of interest" description="Disordered" evidence="1">
    <location>
        <begin position="124"/>
        <end position="145"/>
    </location>
</feature>
<dbReference type="Pfam" id="PF25573">
    <property type="entry name" value="TPR_PSMD3_N"/>
    <property type="match status" value="1"/>
</dbReference>
<gene>
    <name evidence="3" type="ORF">ILYODFUR_014475</name>
</gene>
<evidence type="ECO:0000313" key="3">
    <source>
        <dbReference type="EMBL" id="MEQ2240400.1"/>
    </source>
</evidence>
<protein>
    <recommendedName>
        <fullName evidence="2">26S proteasome non-ATPase regulatory subunit 3 N-terminal TPR repeats domain-containing protein</fullName>
    </recommendedName>
</protein>
<feature type="non-terminal residue" evidence="3">
    <location>
        <position position="1"/>
    </location>
</feature>